<dbReference type="Gene3D" id="3.40.50.970">
    <property type="match status" value="2"/>
</dbReference>
<accession>M7XT60</accession>
<keyword evidence="5 6" id="KW-0786">Thiamine pyrophosphate</keyword>
<dbReference type="CDD" id="cd07035">
    <property type="entry name" value="TPP_PYR_POX_like"/>
    <property type="match status" value="1"/>
</dbReference>
<evidence type="ECO:0000256" key="2">
    <source>
        <dbReference type="ARBA" id="ARBA00001964"/>
    </source>
</evidence>
<dbReference type="PROSITE" id="PS00187">
    <property type="entry name" value="TPP_ENZYMES"/>
    <property type="match status" value="1"/>
</dbReference>
<dbReference type="EMBL" id="AMZY02000018">
    <property type="protein sequence ID" value="EMS31692.1"/>
    <property type="molecule type" value="Genomic_DNA"/>
</dbReference>
<evidence type="ECO:0000256" key="1">
    <source>
        <dbReference type="ARBA" id="ARBA00001946"/>
    </source>
</evidence>
<feature type="domain" description="Thiamine pyrophosphate enzyme central" evidence="7">
    <location>
        <begin position="225"/>
        <end position="350"/>
    </location>
</feature>
<dbReference type="Pfam" id="PF02775">
    <property type="entry name" value="TPP_enzyme_C"/>
    <property type="match status" value="1"/>
</dbReference>
<dbReference type="InterPro" id="IPR012000">
    <property type="entry name" value="Thiamin_PyroP_enz_cen_dom"/>
</dbReference>
<keyword evidence="11" id="KW-1185">Reference proteome</keyword>
<evidence type="ECO:0000259" key="7">
    <source>
        <dbReference type="Pfam" id="PF00205"/>
    </source>
</evidence>
<name>M7XT60_9BACT</name>
<proteinExistence type="inferred from homology"/>
<dbReference type="GO" id="GO:0009097">
    <property type="term" value="P:isoleucine biosynthetic process"/>
    <property type="evidence" value="ECO:0007669"/>
    <property type="project" value="TreeGrafter"/>
</dbReference>
<dbReference type="Pfam" id="PF02776">
    <property type="entry name" value="TPP_enzyme_N"/>
    <property type="match status" value="1"/>
</dbReference>
<keyword evidence="4" id="KW-0479">Metal-binding</keyword>
<dbReference type="RefSeq" id="WP_008630407.1">
    <property type="nucleotide sequence ID" value="NZ_AMZY02000018.1"/>
</dbReference>
<dbReference type="InterPro" id="IPR000399">
    <property type="entry name" value="TPP-bd_CS"/>
</dbReference>
<dbReference type="GO" id="GO:0005948">
    <property type="term" value="C:acetolactate synthase complex"/>
    <property type="evidence" value="ECO:0007669"/>
    <property type="project" value="TreeGrafter"/>
</dbReference>
<dbReference type="OrthoDB" id="4494979at2"/>
<evidence type="ECO:0000313" key="11">
    <source>
        <dbReference type="Proteomes" id="UP000010953"/>
    </source>
</evidence>
<dbReference type="GO" id="GO:0050660">
    <property type="term" value="F:flavin adenine dinucleotide binding"/>
    <property type="evidence" value="ECO:0007669"/>
    <property type="project" value="TreeGrafter"/>
</dbReference>
<reference evidence="10" key="1">
    <citation type="submission" date="2013-01" db="EMBL/GenBank/DDBJ databases">
        <title>Genome assembly of Mariniradius saccharolyticus AK6.</title>
        <authorList>
            <person name="Vaidya B."/>
            <person name="Khatri I."/>
            <person name="Tanuku N.R.S."/>
            <person name="Subramanian S."/>
            <person name="Pinnaka A."/>
        </authorList>
    </citation>
    <scope>NUCLEOTIDE SEQUENCE [LARGE SCALE GENOMIC DNA]</scope>
    <source>
        <strain evidence="10">AK6</strain>
    </source>
</reference>
<evidence type="ECO:0000256" key="4">
    <source>
        <dbReference type="ARBA" id="ARBA00022723"/>
    </source>
</evidence>
<sequence length="574" mass="61728">MNGGQIIAKVLQNHGVKFLFTLCGGHISPIFVGAEQLGIRVIDTRHEATAVFAADAVARLTGVPGVAAVTAGPGITNAITAVKNAQMAQSPLILLGGAAATLLKGRGALQDIDQISLLKPIVKWAVSIGQVKDIATVMEKAFRIAQSGTPGPVFIECPIDTLYPKEMVLEWYGAKNQKGPAGISASLKQWYIRRHANQLFKDSEKVAFETKPEQVQVPNFSQAQLEKAIRMVKKAKKPLMILGSGAMSQPKKVEDLASAVRKLGIPIYLSGMGRGLLGPDSDIQVRHKRKEAIKESDLIILAGVPNDFRLDYGNHIGSRPFISIHRDIKELMLNKKPTLPIKADPIDFLIAVSGHFAFEGHQWISQLKQRDAARDGEIQAQSELPTSGLNPLDLLLNLKKNLDQNAVLIADGGDFVATASYTLRPRGPLSWLDPGAFGTLGVGAGFAIGAALVYPDRPIWVLFGDGSAGYSLTEFDTFQRHGLRITALVGNDACWTQIARDQVDFLGSDCAVNLEFSDYHLVPKAFGGDGIKIEAKGEINHAIEIAKASNASGKSFLINAIIGKADFRKGSISV</sequence>
<comment type="cofactor">
    <cofactor evidence="1">
        <name>Mg(2+)</name>
        <dbReference type="ChEBI" id="CHEBI:18420"/>
    </cofactor>
</comment>
<dbReference type="GO" id="GO:0009099">
    <property type="term" value="P:L-valine biosynthetic process"/>
    <property type="evidence" value="ECO:0007669"/>
    <property type="project" value="TreeGrafter"/>
</dbReference>
<comment type="similarity">
    <text evidence="3 6">Belongs to the TPP enzyme family.</text>
</comment>
<dbReference type="InterPro" id="IPR045229">
    <property type="entry name" value="TPP_enz"/>
</dbReference>
<evidence type="ECO:0000256" key="3">
    <source>
        <dbReference type="ARBA" id="ARBA00007812"/>
    </source>
</evidence>
<dbReference type="InterPro" id="IPR011766">
    <property type="entry name" value="TPP_enzyme_TPP-bd"/>
</dbReference>
<evidence type="ECO:0000313" key="10">
    <source>
        <dbReference type="EMBL" id="EMS31692.1"/>
    </source>
</evidence>
<dbReference type="PANTHER" id="PTHR18968">
    <property type="entry name" value="THIAMINE PYROPHOSPHATE ENZYMES"/>
    <property type="match status" value="1"/>
</dbReference>
<dbReference type="Pfam" id="PF00205">
    <property type="entry name" value="TPP_enzyme_M"/>
    <property type="match status" value="1"/>
</dbReference>
<gene>
    <name evidence="10" type="ORF">C943_01963</name>
</gene>
<evidence type="ECO:0000256" key="5">
    <source>
        <dbReference type="ARBA" id="ARBA00023052"/>
    </source>
</evidence>
<dbReference type="CDD" id="cd02004">
    <property type="entry name" value="TPP_BZL_OCoD_HPCL"/>
    <property type="match status" value="1"/>
</dbReference>
<dbReference type="InParanoid" id="M7XT60"/>
<comment type="cofactor">
    <cofactor evidence="2">
        <name>thiamine diphosphate</name>
        <dbReference type="ChEBI" id="CHEBI:58937"/>
    </cofactor>
</comment>
<dbReference type="FunFam" id="3.40.50.970:FF:000007">
    <property type="entry name" value="Acetolactate synthase"/>
    <property type="match status" value="1"/>
</dbReference>
<feature type="domain" description="Thiamine pyrophosphate enzyme TPP-binding" evidence="8">
    <location>
        <begin position="412"/>
        <end position="552"/>
    </location>
</feature>
<dbReference type="SUPFAM" id="SSF52518">
    <property type="entry name" value="Thiamin diphosphate-binding fold (THDP-binding)"/>
    <property type="match status" value="2"/>
</dbReference>
<dbReference type="Proteomes" id="UP000010953">
    <property type="component" value="Unassembled WGS sequence"/>
</dbReference>
<protein>
    <submittedName>
        <fullName evidence="10">Acetolactate synthase large subunit</fullName>
    </submittedName>
</protein>
<comment type="caution">
    <text evidence="10">The sequence shown here is derived from an EMBL/GenBank/DDBJ whole genome shotgun (WGS) entry which is preliminary data.</text>
</comment>
<dbReference type="SUPFAM" id="SSF52467">
    <property type="entry name" value="DHS-like NAD/FAD-binding domain"/>
    <property type="match status" value="1"/>
</dbReference>
<dbReference type="InterPro" id="IPR029061">
    <property type="entry name" value="THDP-binding"/>
</dbReference>
<feature type="domain" description="Thiamine pyrophosphate enzyme N-terminal TPP-binding" evidence="9">
    <location>
        <begin position="1"/>
        <end position="116"/>
    </location>
</feature>
<evidence type="ECO:0000256" key="6">
    <source>
        <dbReference type="RuleBase" id="RU362132"/>
    </source>
</evidence>
<dbReference type="Gene3D" id="3.40.50.1220">
    <property type="entry name" value="TPP-binding domain"/>
    <property type="match status" value="1"/>
</dbReference>
<evidence type="ECO:0000259" key="8">
    <source>
        <dbReference type="Pfam" id="PF02775"/>
    </source>
</evidence>
<dbReference type="AlphaFoldDB" id="M7XT60"/>
<dbReference type="STRING" id="1239962.C943_01963"/>
<dbReference type="PANTHER" id="PTHR18968:SF166">
    <property type="entry name" value="2-HYDROXYACYL-COA LYASE 2"/>
    <property type="match status" value="1"/>
</dbReference>
<dbReference type="GO" id="GO:0030976">
    <property type="term" value="F:thiamine pyrophosphate binding"/>
    <property type="evidence" value="ECO:0007669"/>
    <property type="project" value="InterPro"/>
</dbReference>
<dbReference type="GO" id="GO:0000287">
    <property type="term" value="F:magnesium ion binding"/>
    <property type="evidence" value="ECO:0007669"/>
    <property type="project" value="InterPro"/>
</dbReference>
<organism evidence="10 11">
    <name type="scientific">Mariniradius saccharolyticus AK6</name>
    <dbReference type="NCBI Taxonomy" id="1239962"/>
    <lineage>
        <taxon>Bacteria</taxon>
        <taxon>Pseudomonadati</taxon>
        <taxon>Bacteroidota</taxon>
        <taxon>Cytophagia</taxon>
        <taxon>Cytophagales</taxon>
        <taxon>Cyclobacteriaceae</taxon>
        <taxon>Mariniradius</taxon>
    </lineage>
</organism>
<evidence type="ECO:0000259" key="9">
    <source>
        <dbReference type="Pfam" id="PF02776"/>
    </source>
</evidence>
<dbReference type="GO" id="GO:0003984">
    <property type="term" value="F:acetolactate synthase activity"/>
    <property type="evidence" value="ECO:0007669"/>
    <property type="project" value="TreeGrafter"/>
</dbReference>
<dbReference type="InterPro" id="IPR029035">
    <property type="entry name" value="DHS-like_NAD/FAD-binding_dom"/>
</dbReference>
<dbReference type="InterPro" id="IPR012001">
    <property type="entry name" value="Thiamin_PyroP_enz_TPP-bd_dom"/>
</dbReference>
<dbReference type="eggNOG" id="COG0028">
    <property type="taxonomic scope" value="Bacteria"/>
</dbReference>